<reference evidence="1 2" key="1">
    <citation type="submission" date="2024-01" db="EMBL/GenBank/DDBJ databases">
        <title>The genomes of 5 underutilized Papilionoideae crops provide insights into root nodulation and disease resistanc.</title>
        <authorList>
            <person name="Jiang F."/>
        </authorList>
    </citation>
    <scope>NUCLEOTIDE SEQUENCE [LARGE SCALE GENOMIC DNA]</scope>
    <source>
        <strain evidence="1">DUOXIRENSHENG_FW03</strain>
        <tissue evidence="1">Leaves</tissue>
    </source>
</reference>
<name>A0AAN9NNN0_PSOTE</name>
<evidence type="ECO:0000313" key="2">
    <source>
        <dbReference type="Proteomes" id="UP001386955"/>
    </source>
</evidence>
<evidence type="ECO:0000313" key="1">
    <source>
        <dbReference type="EMBL" id="KAK7376181.1"/>
    </source>
</evidence>
<sequence length="71" mass="8006">MQWLASLQQLRGMRPICALCARDASKTLLSYVLGETRAFETCLRTVMLIEQQNEKGIDVVTLCSLHPLLVE</sequence>
<keyword evidence="2" id="KW-1185">Reference proteome</keyword>
<dbReference type="Proteomes" id="UP001386955">
    <property type="component" value="Unassembled WGS sequence"/>
</dbReference>
<protein>
    <submittedName>
        <fullName evidence="1">Uncharacterized protein</fullName>
    </submittedName>
</protein>
<organism evidence="1 2">
    <name type="scientific">Psophocarpus tetragonolobus</name>
    <name type="common">Winged bean</name>
    <name type="synonym">Dolichos tetragonolobus</name>
    <dbReference type="NCBI Taxonomy" id="3891"/>
    <lineage>
        <taxon>Eukaryota</taxon>
        <taxon>Viridiplantae</taxon>
        <taxon>Streptophyta</taxon>
        <taxon>Embryophyta</taxon>
        <taxon>Tracheophyta</taxon>
        <taxon>Spermatophyta</taxon>
        <taxon>Magnoliopsida</taxon>
        <taxon>eudicotyledons</taxon>
        <taxon>Gunneridae</taxon>
        <taxon>Pentapetalae</taxon>
        <taxon>rosids</taxon>
        <taxon>fabids</taxon>
        <taxon>Fabales</taxon>
        <taxon>Fabaceae</taxon>
        <taxon>Papilionoideae</taxon>
        <taxon>50 kb inversion clade</taxon>
        <taxon>NPAAA clade</taxon>
        <taxon>indigoferoid/millettioid clade</taxon>
        <taxon>Phaseoleae</taxon>
        <taxon>Psophocarpus</taxon>
    </lineage>
</organism>
<accession>A0AAN9NNN0</accession>
<dbReference type="AlphaFoldDB" id="A0AAN9NNN0"/>
<gene>
    <name evidence="1" type="ORF">VNO78_35035</name>
</gene>
<proteinExistence type="predicted"/>
<comment type="caution">
    <text evidence="1">The sequence shown here is derived from an EMBL/GenBank/DDBJ whole genome shotgun (WGS) entry which is preliminary data.</text>
</comment>
<dbReference type="EMBL" id="JAYMYS010000033">
    <property type="protein sequence ID" value="KAK7376181.1"/>
    <property type="molecule type" value="Genomic_DNA"/>
</dbReference>